<dbReference type="OMA" id="MSSMEVF"/>
<sequence>MWNILGEDALYLDIPYKFQKNLLALVKDDEKGQKFKEFMKKTEVEFMLNGQTEESCFILRVPDDLKPEDIQLMADVVLDSLKAFDKPAIMVDETEQKYKIVISNNREPEIIGLHKTPGMSSMEVFKPIIYGWDAPGRANPSMSRFYSE</sequence>
<accession>A0A3G3II28</accession>
<organism evidence="1 2">
    <name type="scientific">Methanomethylophilus alvi</name>
    <dbReference type="NCBI Taxonomy" id="1291540"/>
    <lineage>
        <taxon>Archaea</taxon>
        <taxon>Methanobacteriati</taxon>
        <taxon>Thermoplasmatota</taxon>
        <taxon>Thermoplasmata</taxon>
        <taxon>Methanomassiliicoccales</taxon>
        <taxon>Methanomethylophilaceae</taxon>
        <taxon>Methanomethylophilus</taxon>
    </lineage>
</organism>
<gene>
    <name evidence="1" type="ORF">BKD89_06775</name>
</gene>
<reference evidence="1 2" key="1">
    <citation type="submission" date="2016-10" db="EMBL/GenBank/DDBJ databases">
        <title>Complete genome of the TMA-utilizing, human hosted archaeon Methanomethylophilus alvus Gen. nov, sp. nov., strain Mx-05, derived from a pure culture.</title>
        <authorList>
            <person name="Brugere J.-F."/>
            <person name="Ben Hania W."/>
            <person name="Chaudhary P.P."/>
            <person name="Gaci N."/>
            <person name="Borrel G."/>
            <person name="Cao Van Tuat L."/>
            <person name="Fardeau M.-L."/>
            <person name="Harris H.M.B."/>
            <person name="O'Toole P.W."/>
            <person name="Ollivier B."/>
        </authorList>
    </citation>
    <scope>NUCLEOTIDE SEQUENCE [LARGE SCALE GENOMIC DNA]</scope>
    <source>
        <strain evidence="1 2">Mx-05</strain>
    </source>
</reference>
<protein>
    <submittedName>
        <fullName evidence="1">Uncharacterized protein</fullName>
    </submittedName>
</protein>
<dbReference type="GeneID" id="41322153"/>
<dbReference type="EMBL" id="CP017686">
    <property type="protein sequence ID" value="AYQ55496.1"/>
    <property type="molecule type" value="Genomic_DNA"/>
</dbReference>
<dbReference type="Proteomes" id="UP000273278">
    <property type="component" value="Chromosome"/>
</dbReference>
<evidence type="ECO:0000313" key="2">
    <source>
        <dbReference type="Proteomes" id="UP000273278"/>
    </source>
</evidence>
<dbReference type="AlphaFoldDB" id="A0A3G3II28"/>
<evidence type="ECO:0000313" key="1">
    <source>
        <dbReference type="EMBL" id="AYQ55496.1"/>
    </source>
</evidence>
<proteinExistence type="predicted"/>
<name>A0A3G3II28_9ARCH</name>
<dbReference type="RefSeq" id="WP_015505270.1">
    <property type="nucleotide sequence ID" value="NZ_CAYARL010000004.1"/>
</dbReference>